<keyword evidence="1" id="KW-0067">ATP-binding</keyword>
<dbReference type="Gene3D" id="3.30.470.20">
    <property type="entry name" value="ATP-grasp fold, B domain"/>
    <property type="match status" value="1"/>
</dbReference>
<dbReference type="OrthoDB" id="583309at2"/>
<accession>A0A1N7KHH6</accession>
<dbReference type="PANTHER" id="PTHR21621:SF0">
    <property type="entry name" value="BETA-CITRYLGLUTAMATE SYNTHASE B-RELATED"/>
    <property type="match status" value="1"/>
</dbReference>
<dbReference type="InterPro" id="IPR011761">
    <property type="entry name" value="ATP-grasp"/>
</dbReference>
<evidence type="ECO:0000313" key="4">
    <source>
        <dbReference type="Proteomes" id="UP000186744"/>
    </source>
</evidence>
<dbReference type="GO" id="GO:0046872">
    <property type="term" value="F:metal ion binding"/>
    <property type="evidence" value="ECO:0007669"/>
    <property type="project" value="InterPro"/>
</dbReference>
<dbReference type="PANTHER" id="PTHR21621">
    <property type="entry name" value="RIBOSOMAL PROTEIN S6 MODIFICATION PROTEIN"/>
    <property type="match status" value="1"/>
</dbReference>
<keyword evidence="3" id="KW-0436">Ligase</keyword>
<dbReference type="EMBL" id="FTOL01000001">
    <property type="protein sequence ID" value="SIS60997.1"/>
    <property type="molecule type" value="Genomic_DNA"/>
</dbReference>
<dbReference type="Proteomes" id="UP000186744">
    <property type="component" value="Unassembled WGS sequence"/>
</dbReference>
<dbReference type="STRING" id="373668.SAMN05421786_101482"/>
<dbReference type="GO" id="GO:0005524">
    <property type="term" value="F:ATP binding"/>
    <property type="evidence" value="ECO:0007669"/>
    <property type="project" value="UniProtKB-UniRule"/>
</dbReference>
<dbReference type="SUPFAM" id="SSF56059">
    <property type="entry name" value="Glutathione synthetase ATP-binding domain-like"/>
    <property type="match status" value="1"/>
</dbReference>
<dbReference type="InterPro" id="IPR013651">
    <property type="entry name" value="ATP-grasp_RimK-type"/>
</dbReference>
<dbReference type="GO" id="GO:0018169">
    <property type="term" value="F:ribosomal S6-glutamic acid ligase activity"/>
    <property type="evidence" value="ECO:0007669"/>
    <property type="project" value="TreeGrafter"/>
</dbReference>
<sequence length="328" mass="37718">MMIRVLLITNKADITTDFVVKKLKEKKIEFYRLNTEELGDNVEVNLDFHKDNFKISDRTTGNQIDLLDIRSVYFRRPELPNDNSELSRAENQFIRNEISYTLEGIYKILNSAYWLNNVKNIRNAENKIFQLRLAKKIGFTIAHSLITTNAGSAMNFYGMNEEDCIIKPIRTGLISDDGNEEAIIFTNKIYLDKNNAQRVEGCPTFFQKHIKKKGDIRVTVVGEKVFAAFIHSQDSDDSKVDWRVSQDGLKHSIYMLPEDISANCINLLRELDLNFGAIDLILNENGEYVFLEINPNGQWAWLEKLLGLDISGAIVNLLKDKIDERETT</sequence>
<keyword evidence="4" id="KW-1185">Reference proteome</keyword>
<keyword evidence="1" id="KW-0547">Nucleotide-binding</keyword>
<protein>
    <submittedName>
        <fullName evidence="3">Glutathione synthase/RimK-type ligase, ATP-grasp superfamily</fullName>
    </submittedName>
</protein>
<dbReference type="GO" id="GO:0009432">
    <property type="term" value="P:SOS response"/>
    <property type="evidence" value="ECO:0007669"/>
    <property type="project" value="TreeGrafter"/>
</dbReference>
<dbReference type="PROSITE" id="PS50975">
    <property type="entry name" value="ATP_GRASP"/>
    <property type="match status" value="1"/>
</dbReference>
<name>A0A1N7KHH6_9FLAO</name>
<dbReference type="InterPro" id="IPR048936">
    <property type="entry name" value="MvdD-like_ATPgrasp"/>
</dbReference>
<proteinExistence type="predicted"/>
<gene>
    <name evidence="3" type="ORF">SAMN05421786_101482</name>
</gene>
<feature type="domain" description="ATP-grasp" evidence="2">
    <location>
        <begin position="131"/>
        <end position="319"/>
    </location>
</feature>
<dbReference type="Pfam" id="PF21068">
    <property type="entry name" value="ATPgraspMvdD"/>
    <property type="match status" value="1"/>
</dbReference>
<evidence type="ECO:0000256" key="1">
    <source>
        <dbReference type="PROSITE-ProRule" id="PRU00409"/>
    </source>
</evidence>
<dbReference type="GO" id="GO:0005737">
    <property type="term" value="C:cytoplasm"/>
    <property type="evidence" value="ECO:0007669"/>
    <property type="project" value="TreeGrafter"/>
</dbReference>
<evidence type="ECO:0000259" key="2">
    <source>
        <dbReference type="PROSITE" id="PS50975"/>
    </source>
</evidence>
<organism evidence="3 4">
    <name type="scientific">Chryseobacterium ureilyticum</name>
    <dbReference type="NCBI Taxonomy" id="373668"/>
    <lineage>
        <taxon>Bacteria</taxon>
        <taxon>Pseudomonadati</taxon>
        <taxon>Bacteroidota</taxon>
        <taxon>Flavobacteriia</taxon>
        <taxon>Flavobacteriales</taxon>
        <taxon>Weeksellaceae</taxon>
        <taxon>Chryseobacterium group</taxon>
        <taxon>Chryseobacterium</taxon>
    </lineage>
</organism>
<reference evidence="4" key="1">
    <citation type="submission" date="2017-01" db="EMBL/GenBank/DDBJ databases">
        <authorList>
            <person name="Varghese N."/>
            <person name="Submissions S."/>
        </authorList>
    </citation>
    <scope>NUCLEOTIDE SEQUENCE [LARGE SCALE GENOMIC DNA]</scope>
    <source>
        <strain evidence="4">DSM 18017</strain>
    </source>
</reference>
<dbReference type="AlphaFoldDB" id="A0A1N7KHH6"/>
<dbReference type="Pfam" id="PF08443">
    <property type="entry name" value="RimK"/>
    <property type="match status" value="1"/>
</dbReference>
<evidence type="ECO:0000313" key="3">
    <source>
        <dbReference type="EMBL" id="SIS60997.1"/>
    </source>
</evidence>